<dbReference type="Proteomes" id="UP001363010">
    <property type="component" value="Unassembled WGS sequence"/>
</dbReference>
<feature type="signal peptide" evidence="2">
    <location>
        <begin position="1"/>
        <end position="21"/>
    </location>
</feature>
<keyword evidence="1" id="KW-0472">Membrane</keyword>
<gene>
    <name evidence="3" type="ORF">WKW80_05165</name>
</gene>
<name>A0ABU8VUK4_9BURK</name>
<keyword evidence="1" id="KW-0812">Transmembrane</keyword>
<comment type="caution">
    <text evidence="3">The sequence shown here is derived from an EMBL/GenBank/DDBJ whole genome shotgun (WGS) entry which is preliminary data.</text>
</comment>
<sequence length="67" mass="7155">MIKLGLILMILSLLASAALSAQQDVYAFNAGMCLRAGIAVACLGYALKYRVAKRRGGNTDFGTLMEE</sequence>
<accession>A0ABU8VUK4</accession>
<evidence type="ECO:0000313" key="3">
    <source>
        <dbReference type="EMBL" id="MEJ8821427.1"/>
    </source>
</evidence>
<keyword evidence="1" id="KW-1133">Transmembrane helix</keyword>
<dbReference type="RefSeq" id="WP_340362477.1">
    <property type="nucleotide sequence ID" value="NZ_JBBKZV010000002.1"/>
</dbReference>
<evidence type="ECO:0000256" key="1">
    <source>
        <dbReference type="SAM" id="Phobius"/>
    </source>
</evidence>
<evidence type="ECO:0000256" key="2">
    <source>
        <dbReference type="SAM" id="SignalP"/>
    </source>
</evidence>
<keyword evidence="2" id="KW-0732">Signal</keyword>
<feature type="transmembrane region" description="Helical" evidence="1">
    <location>
        <begin position="30"/>
        <end position="47"/>
    </location>
</feature>
<evidence type="ECO:0000313" key="4">
    <source>
        <dbReference type="Proteomes" id="UP001363010"/>
    </source>
</evidence>
<organism evidence="3 4">
    <name type="scientific">Variovorax humicola</name>
    <dbReference type="NCBI Taxonomy" id="1769758"/>
    <lineage>
        <taxon>Bacteria</taxon>
        <taxon>Pseudomonadati</taxon>
        <taxon>Pseudomonadota</taxon>
        <taxon>Betaproteobacteria</taxon>
        <taxon>Burkholderiales</taxon>
        <taxon>Comamonadaceae</taxon>
        <taxon>Variovorax</taxon>
    </lineage>
</organism>
<reference evidence="3 4" key="1">
    <citation type="submission" date="2024-03" db="EMBL/GenBank/DDBJ databases">
        <title>Novel species of the genus Variovorax.</title>
        <authorList>
            <person name="Liu Q."/>
            <person name="Xin Y.-H."/>
        </authorList>
    </citation>
    <scope>NUCLEOTIDE SEQUENCE [LARGE SCALE GENOMIC DNA]</scope>
    <source>
        <strain evidence="3 4">KACC 18501</strain>
    </source>
</reference>
<proteinExistence type="predicted"/>
<feature type="chain" id="PRO_5046787987" evidence="2">
    <location>
        <begin position="22"/>
        <end position="67"/>
    </location>
</feature>
<keyword evidence="4" id="KW-1185">Reference proteome</keyword>
<protein>
    <submittedName>
        <fullName evidence="3">Uncharacterized protein</fullName>
    </submittedName>
</protein>
<dbReference type="EMBL" id="JBBKZV010000002">
    <property type="protein sequence ID" value="MEJ8821427.1"/>
    <property type="molecule type" value="Genomic_DNA"/>
</dbReference>